<evidence type="ECO:0000313" key="2">
    <source>
        <dbReference type="Proteomes" id="UP001207337"/>
    </source>
</evidence>
<dbReference type="RefSeq" id="WP_265790286.1">
    <property type="nucleotide sequence ID" value="NZ_BAABRS010000003.1"/>
</dbReference>
<evidence type="ECO:0000313" key="1">
    <source>
        <dbReference type="EMBL" id="MCW9713526.1"/>
    </source>
</evidence>
<sequence length="257" mass="29057">MNFYSHMVEKSLFIFICCGLLFLASCTGTQKLSETDYHSSTKDAKQVVNQLPSYSETLKTAEGKGRAIVSEPGNTERVTLIFASNRAKSLVTVRNSIGIQGGQLLTDGDTLLVYNKVDKYARKIPVRGGNLDHINRLASLNILDILNYTVNLEDVQNVLENDQSFQLLLSTGTKVFINKESHYINEIIQPEDSELPYSKIQYEGYTEINDYMLPRRITIFGAEQKSKIALQLNNLELNSRIDSLTIQLPDDIRIYHQ</sequence>
<gene>
    <name evidence="1" type="ORF">LQ318_11495</name>
</gene>
<proteinExistence type="predicted"/>
<name>A0ABT3Q0B1_9BACT</name>
<organism evidence="1 2">
    <name type="scientific">Fodinibius salicampi</name>
    <dbReference type="NCBI Taxonomy" id="1920655"/>
    <lineage>
        <taxon>Bacteria</taxon>
        <taxon>Pseudomonadati</taxon>
        <taxon>Balneolota</taxon>
        <taxon>Balneolia</taxon>
        <taxon>Balneolales</taxon>
        <taxon>Balneolaceae</taxon>
        <taxon>Fodinibius</taxon>
    </lineage>
</organism>
<evidence type="ECO:0008006" key="3">
    <source>
        <dbReference type="Google" id="ProtNLM"/>
    </source>
</evidence>
<accession>A0ABT3Q0B1</accession>
<keyword evidence="2" id="KW-1185">Reference proteome</keyword>
<comment type="caution">
    <text evidence="1">The sequence shown here is derived from an EMBL/GenBank/DDBJ whole genome shotgun (WGS) entry which is preliminary data.</text>
</comment>
<dbReference type="Proteomes" id="UP001207337">
    <property type="component" value="Unassembled WGS sequence"/>
</dbReference>
<dbReference type="EMBL" id="JAJNDC010000003">
    <property type="protein sequence ID" value="MCW9713526.1"/>
    <property type="molecule type" value="Genomic_DNA"/>
</dbReference>
<protein>
    <recommendedName>
        <fullName evidence="3">DUF4292 domain-containing protein</fullName>
    </recommendedName>
</protein>
<reference evidence="1 2" key="1">
    <citation type="submission" date="2021-11" db="EMBL/GenBank/DDBJ databases">
        <title>Aliifidinibius sp. nov., a new bacterium isolated from saline soil.</title>
        <authorList>
            <person name="Galisteo C."/>
            <person name="De La Haba R."/>
            <person name="Sanchez-Porro C."/>
            <person name="Ventosa A."/>
        </authorList>
    </citation>
    <scope>NUCLEOTIDE SEQUENCE [LARGE SCALE GENOMIC DNA]</scope>
    <source>
        <strain evidence="1 2">KACC 190600</strain>
    </source>
</reference>